<dbReference type="EMBL" id="JAALLT010000004">
    <property type="protein sequence ID" value="NGP77849.1"/>
    <property type="molecule type" value="Genomic_DNA"/>
</dbReference>
<dbReference type="CDD" id="cd03375">
    <property type="entry name" value="TPP_OGFOR"/>
    <property type="match status" value="1"/>
</dbReference>
<protein>
    <submittedName>
        <fullName evidence="3">2-oxoacid:ferredoxin oxidoreductase subunit beta</fullName>
    </submittedName>
</protein>
<gene>
    <name evidence="3" type="ORF">G3570_14470</name>
</gene>
<dbReference type="GO" id="GO:0016625">
    <property type="term" value="F:oxidoreductase activity, acting on the aldehyde or oxo group of donors, iron-sulfur protein as acceptor"/>
    <property type="evidence" value="ECO:0007669"/>
    <property type="project" value="UniProtKB-ARBA"/>
</dbReference>
<proteinExistence type="predicted"/>
<evidence type="ECO:0000313" key="4">
    <source>
        <dbReference type="Proteomes" id="UP000473278"/>
    </source>
</evidence>
<keyword evidence="1" id="KW-0560">Oxidoreductase</keyword>
<evidence type="ECO:0000313" key="3">
    <source>
        <dbReference type="EMBL" id="NGP77849.1"/>
    </source>
</evidence>
<dbReference type="GO" id="GO:0030976">
    <property type="term" value="F:thiamine pyrophosphate binding"/>
    <property type="evidence" value="ECO:0007669"/>
    <property type="project" value="InterPro"/>
</dbReference>
<evidence type="ECO:0000256" key="1">
    <source>
        <dbReference type="ARBA" id="ARBA00023002"/>
    </source>
</evidence>
<reference evidence="3 4" key="1">
    <citation type="submission" date="2020-02" db="EMBL/GenBank/DDBJ databases">
        <title>Balneolaceae bacterium YR4-1, complete genome.</title>
        <authorList>
            <person name="Li Y."/>
            <person name="Wu S."/>
        </authorList>
    </citation>
    <scope>NUCLEOTIDE SEQUENCE [LARGE SCALE GENOMIC DNA]</scope>
    <source>
        <strain evidence="3 4">YR4-1</strain>
    </source>
</reference>
<name>A0A6M1SRZ3_9BACT</name>
<dbReference type="GO" id="GO:0045333">
    <property type="term" value="P:cellular respiration"/>
    <property type="evidence" value="ECO:0007669"/>
    <property type="project" value="UniProtKB-ARBA"/>
</dbReference>
<evidence type="ECO:0000259" key="2">
    <source>
        <dbReference type="Pfam" id="PF02775"/>
    </source>
</evidence>
<dbReference type="Pfam" id="PF02775">
    <property type="entry name" value="TPP_enzyme_C"/>
    <property type="match status" value="1"/>
</dbReference>
<sequence length="341" mass="37824">MKTETKTNGETLTVNDFKSDRNVKWCPGCGDYMILAMMQKTFTQLDHKKEDIVCISGIGCSSRLPYYLETFGIHSLHGRAPAVSTGLKLANPDLSVWVVTGDGDSMAIGGNHFIHACRRNLDLNIIIFNNKIYGMTKGQSSPTTPLGTKTKTAPYGSYEPPFTIGELAISAGATFFARVPDKSPNMLGDVMMEAYKHKGTSVIEVLQNCVIFTDGIHEQLTGKDTKDENQLVLEQGKPMIFGKDQEFGIAMDGMKLKKVSLDDDSDHEPLVHDPTEMETQMHIALSRLQLPDYPVAMGIIRNTESVSFDETLHHIIEDSQEKSPYKNVTELFHTGNTWNVS</sequence>
<dbReference type="PANTHER" id="PTHR48084:SF4">
    <property type="entry name" value="2-OXOGLUTARATE OXIDOREDUCTASE SUBUNIT KORB"/>
    <property type="match status" value="1"/>
</dbReference>
<dbReference type="GO" id="GO:0044281">
    <property type="term" value="P:small molecule metabolic process"/>
    <property type="evidence" value="ECO:0007669"/>
    <property type="project" value="UniProtKB-ARBA"/>
</dbReference>
<dbReference type="InterPro" id="IPR011766">
    <property type="entry name" value="TPP_enzyme_TPP-bd"/>
</dbReference>
<dbReference type="Proteomes" id="UP000473278">
    <property type="component" value="Unassembled WGS sequence"/>
</dbReference>
<dbReference type="Gene3D" id="3.40.50.970">
    <property type="match status" value="1"/>
</dbReference>
<comment type="caution">
    <text evidence="3">The sequence shown here is derived from an EMBL/GenBank/DDBJ whole genome shotgun (WGS) entry which is preliminary data.</text>
</comment>
<dbReference type="PANTHER" id="PTHR48084">
    <property type="entry name" value="2-OXOGLUTARATE OXIDOREDUCTASE SUBUNIT KORB-RELATED"/>
    <property type="match status" value="1"/>
</dbReference>
<dbReference type="SUPFAM" id="SSF52518">
    <property type="entry name" value="Thiamin diphosphate-binding fold (THDP-binding)"/>
    <property type="match status" value="1"/>
</dbReference>
<accession>A0A6M1SRZ3</accession>
<organism evidence="3 4">
    <name type="scientific">Halalkalibaculum roseum</name>
    <dbReference type="NCBI Taxonomy" id="2709311"/>
    <lineage>
        <taxon>Bacteria</taxon>
        <taxon>Pseudomonadati</taxon>
        <taxon>Balneolota</taxon>
        <taxon>Balneolia</taxon>
        <taxon>Balneolales</taxon>
        <taxon>Balneolaceae</taxon>
        <taxon>Halalkalibaculum</taxon>
    </lineage>
</organism>
<keyword evidence="4" id="KW-1185">Reference proteome</keyword>
<feature type="domain" description="Thiamine pyrophosphate enzyme TPP-binding" evidence="2">
    <location>
        <begin position="58"/>
        <end position="205"/>
    </location>
</feature>
<dbReference type="InterPro" id="IPR029061">
    <property type="entry name" value="THDP-binding"/>
</dbReference>
<dbReference type="InterPro" id="IPR051457">
    <property type="entry name" value="2-oxoacid:Fd_oxidoreductase"/>
</dbReference>
<dbReference type="AlphaFoldDB" id="A0A6M1SRZ3"/>
<dbReference type="RefSeq" id="WP_165143545.1">
    <property type="nucleotide sequence ID" value="NZ_JAALLT010000004.1"/>
</dbReference>